<reference evidence="1" key="2">
    <citation type="submission" date="2017-11" db="EMBL/GenBank/DDBJ databases">
        <title>Coralsnake Venomics: Analyses of Venom Gland Transcriptomes and Proteomes of Six Brazilian Taxa.</title>
        <authorList>
            <person name="Aird S.D."/>
            <person name="Jorge da Silva N."/>
            <person name="Qiu L."/>
            <person name="Villar-Briones A."/>
            <person name="Aparecida-Saddi V."/>
            <person name="Campos-Telles M.P."/>
            <person name="Grau M."/>
            <person name="Mikheyev A.S."/>
        </authorList>
    </citation>
    <scope>NUCLEOTIDE SEQUENCE</scope>
    <source>
        <tissue evidence="1">Venom_gland</tissue>
    </source>
</reference>
<sequence length="109" mass="12577">MGSLFEKYRERDGFQIFCWFVVKPGHLGECILFTSTVKKNLVINYNYYNVYPNSSANCCCTSKNSFTVVKFNHSLLGLDNKTIQACPEYLVNIRSNMGKNRKKLFSLLL</sequence>
<organism evidence="1">
    <name type="scientific">Micrurus paraensis</name>
    <dbReference type="NCBI Taxonomy" id="1970185"/>
    <lineage>
        <taxon>Eukaryota</taxon>
        <taxon>Metazoa</taxon>
        <taxon>Chordata</taxon>
        <taxon>Craniata</taxon>
        <taxon>Vertebrata</taxon>
        <taxon>Euteleostomi</taxon>
        <taxon>Lepidosauria</taxon>
        <taxon>Squamata</taxon>
        <taxon>Bifurcata</taxon>
        <taxon>Unidentata</taxon>
        <taxon>Episquamata</taxon>
        <taxon>Toxicofera</taxon>
        <taxon>Serpentes</taxon>
        <taxon>Colubroidea</taxon>
        <taxon>Elapidae</taxon>
        <taxon>Elapinae</taxon>
        <taxon>Micrurus</taxon>
    </lineage>
</organism>
<evidence type="ECO:0000313" key="1">
    <source>
        <dbReference type="EMBL" id="LAB02526.1"/>
    </source>
</evidence>
<dbReference type="EMBL" id="IACL01016752">
    <property type="protein sequence ID" value="LAB02526.1"/>
    <property type="molecule type" value="Transcribed_RNA"/>
</dbReference>
<protein>
    <submittedName>
        <fullName evidence="1">Uncharacterized protein</fullName>
    </submittedName>
</protein>
<accession>A0A2D4K1E1</accession>
<dbReference type="AlphaFoldDB" id="A0A2D4K1E1"/>
<reference evidence="1" key="1">
    <citation type="submission" date="2017-07" db="EMBL/GenBank/DDBJ databases">
        <authorList>
            <person name="Mikheyev A."/>
            <person name="Grau M."/>
        </authorList>
    </citation>
    <scope>NUCLEOTIDE SEQUENCE</scope>
    <source>
        <tissue evidence="1">Venom_gland</tissue>
    </source>
</reference>
<name>A0A2D4K1E1_9SAUR</name>
<proteinExistence type="predicted"/>